<evidence type="ECO:0000259" key="6">
    <source>
        <dbReference type="Pfam" id="PF22740"/>
    </source>
</evidence>
<gene>
    <name evidence="7" type="ORF">SMU82_03546</name>
</gene>
<comment type="caution">
    <text evidence="7">The sequence shown here is derived from an EMBL/GenBank/DDBJ whole genome shotgun (WGS) entry which is preliminary data.</text>
</comment>
<evidence type="ECO:0000256" key="4">
    <source>
        <dbReference type="HAMAP-Rule" id="MF_00636"/>
    </source>
</evidence>
<name>A0A829BWK7_STRMG</name>
<evidence type="ECO:0000256" key="1">
    <source>
        <dbReference type="ARBA" id="ARBA00022741"/>
    </source>
</evidence>
<evidence type="ECO:0000313" key="7">
    <source>
        <dbReference type="EMBL" id="EMC24773.1"/>
    </source>
</evidence>
<accession>A0A829BWK7</accession>
<dbReference type="PIRSF" id="PIRSF005052">
    <property type="entry name" value="P-loopkin"/>
    <property type="match status" value="1"/>
</dbReference>
<dbReference type="HAMAP" id="MF_00636">
    <property type="entry name" value="RapZ_like"/>
    <property type="match status" value="1"/>
</dbReference>
<evidence type="ECO:0008006" key="9">
    <source>
        <dbReference type="Google" id="ProtNLM"/>
    </source>
</evidence>
<feature type="domain" description="RapZ-like N-terminal" evidence="5">
    <location>
        <begin position="6"/>
        <end position="161"/>
    </location>
</feature>
<dbReference type="InterPro" id="IPR053931">
    <property type="entry name" value="RapZ_C"/>
</dbReference>
<evidence type="ECO:0000256" key="2">
    <source>
        <dbReference type="ARBA" id="ARBA00022840"/>
    </source>
</evidence>
<dbReference type="GO" id="GO:0005525">
    <property type="term" value="F:GTP binding"/>
    <property type="evidence" value="ECO:0007669"/>
    <property type="project" value="UniProtKB-UniRule"/>
</dbReference>
<protein>
    <recommendedName>
        <fullName evidence="9">Nucleotide-binding protein</fullName>
    </recommendedName>
</protein>
<dbReference type="Proteomes" id="UP000011676">
    <property type="component" value="Unassembled WGS sequence"/>
</dbReference>
<dbReference type="NCBIfam" id="NF003828">
    <property type="entry name" value="PRK05416.1"/>
    <property type="match status" value="1"/>
</dbReference>
<dbReference type="InterPro" id="IPR053930">
    <property type="entry name" value="RapZ-like_N"/>
</dbReference>
<dbReference type="GeneID" id="93859223"/>
<keyword evidence="3 4" id="KW-0342">GTP-binding</keyword>
<dbReference type="PANTHER" id="PTHR30448">
    <property type="entry name" value="RNASE ADAPTER PROTEIN RAPZ"/>
    <property type="match status" value="1"/>
</dbReference>
<dbReference type="EMBL" id="AHSR01000014">
    <property type="protein sequence ID" value="EMC24773.1"/>
    <property type="molecule type" value="Genomic_DNA"/>
</dbReference>
<feature type="binding site" evidence="4">
    <location>
        <begin position="13"/>
        <end position="20"/>
    </location>
    <ligand>
        <name>ATP</name>
        <dbReference type="ChEBI" id="CHEBI:30616"/>
    </ligand>
</feature>
<evidence type="ECO:0000313" key="8">
    <source>
        <dbReference type="Proteomes" id="UP000011676"/>
    </source>
</evidence>
<dbReference type="GO" id="GO:0005524">
    <property type="term" value="F:ATP binding"/>
    <property type="evidence" value="ECO:0007669"/>
    <property type="project" value="UniProtKB-UniRule"/>
</dbReference>
<dbReference type="PANTHER" id="PTHR30448:SF0">
    <property type="entry name" value="RNASE ADAPTER PROTEIN RAPZ"/>
    <property type="match status" value="1"/>
</dbReference>
<dbReference type="RefSeq" id="WP_002263721.1">
    <property type="nucleotide sequence ID" value="NZ_AHSR01000014.1"/>
</dbReference>
<feature type="binding site" evidence="4">
    <location>
        <begin position="63"/>
        <end position="66"/>
    </location>
    <ligand>
        <name>GTP</name>
        <dbReference type="ChEBI" id="CHEBI:37565"/>
    </ligand>
</feature>
<dbReference type="Pfam" id="PF03668">
    <property type="entry name" value="RapZ-like_N"/>
    <property type="match status" value="1"/>
</dbReference>
<dbReference type="Pfam" id="PF22740">
    <property type="entry name" value="PapZ_C"/>
    <property type="match status" value="1"/>
</dbReference>
<dbReference type="SUPFAM" id="SSF52540">
    <property type="entry name" value="P-loop containing nucleoside triphosphate hydrolases"/>
    <property type="match status" value="1"/>
</dbReference>
<dbReference type="InterPro" id="IPR005337">
    <property type="entry name" value="RapZ-like"/>
</dbReference>
<dbReference type="SMR" id="A0A829BWK7"/>
<evidence type="ECO:0000259" key="5">
    <source>
        <dbReference type="Pfam" id="PF03668"/>
    </source>
</evidence>
<feature type="domain" description="RapZ C-terminal" evidence="6">
    <location>
        <begin position="169"/>
        <end position="286"/>
    </location>
</feature>
<evidence type="ECO:0000256" key="3">
    <source>
        <dbReference type="ARBA" id="ARBA00023134"/>
    </source>
</evidence>
<sequence>MSEKKIDLVIVTGMSGAGKTVAIQSFEDLGYFTIDNMPPALVPKFLELVESSGENDKVALVVDMRSRLFFKEVSSILDKIDLNETINFRILFLDATDSELVSRYKETRRSHPLATTGRVLDGIALERELLAPLKNLSQNVVDTTDLTPRQLRKTISDQFSVEKSQTSFRLEVVSFGFKYGLPLDADLVFDVRFLPNPYYKPELRDKTGLDKDVSDYVMQHQESEEFYQHLLALLAPILPGYQKEGKSVLTIAIGCTGGQHRSVAFAHRLAQDLGQNWTVNESHRDKNRRKETVNRS</sequence>
<proteinExistence type="inferred from homology"/>
<reference evidence="7 8" key="1">
    <citation type="journal article" date="2013" name="Mol. Biol. Evol.">
        <title>Evolutionary and population genomics of the cavity causing bacteria Streptococcus mutans.</title>
        <authorList>
            <person name="Cornejo O.E."/>
            <person name="Lefebure T."/>
            <person name="Pavinski Bitar P.D."/>
            <person name="Lang P."/>
            <person name="Richards V.P."/>
            <person name="Eilertson K."/>
            <person name="Do T."/>
            <person name="Beighton D."/>
            <person name="Zeng L."/>
            <person name="Ahn S.J."/>
            <person name="Burne R.A."/>
            <person name="Siepel A."/>
            <person name="Bustamante C.D."/>
            <person name="Stanhope M.J."/>
        </authorList>
    </citation>
    <scope>NUCLEOTIDE SEQUENCE [LARGE SCALE GENOMIC DNA]</scope>
    <source>
        <strain evidence="7 8">SM6</strain>
    </source>
</reference>
<organism evidence="7 8">
    <name type="scientific">Streptococcus mutans SM6</name>
    <dbReference type="NCBI Taxonomy" id="857119"/>
    <lineage>
        <taxon>Bacteria</taxon>
        <taxon>Bacillati</taxon>
        <taxon>Bacillota</taxon>
        <taxon>Bacilli</taxon>
        <taxon>Lactobacillales</taxon>
        <taxon>Streptococcaceae</taxon>
        <taxon>Streptococcus</taxon>
    </lineage>
</organism>
<dbReference type="AlphaFoldDB" id="A0A829BWK7"/>
<keyword evidence="2 4" id="KW-0067">ATP-binding</keyword>
<dbReference type="InterPro" id="IPR027417">
    <property type="entry name" value="P-loop_NTPase"/>
</dbReference>
<keyword evidence="1 4" id="KW-0547">Nucleotide-binding</keyword>